<keyword evidence="3" id="KW-0012">Acyltransferase</keyword>
<evidence type="ECO:0000256" key="3">
    <source>
        <dbReference type="ARBA" id="ARBA00023315"/>
    </source>
</evidence>
<dbReference type="GO" id="GO:0003985">
    <property type="term" value="F:acetyl-CoA C-acetyltransferase activity"/>
    <property type="evidence" value="ECO:0007669"/>
    <property type="project" value="TreeGrafter"/>
</dbReference>
<dbReference type="Gene3D" id="3.40.47.10">
    <property type="match status" value="1"/>
</dbReference>
<keyword evidence="2" id="KW-0808">Transferase</keyword>
<reference evidence="5" key="1">
    <citation type="submission" date="2018-11" db="EMBL/GenBank/DDBJ databases">
        <authorList>
            <consortium name="Pathogen Informatics"/>
        </authorList>
    </citation>
    <scope>NUCLEOTIDE SEQUENCE [LARGE SCALE GENOMIC DNA]</scope>
</reference>
<dbReference type="SUPFAM" id="SSF53901">
    <property type="entry name" value="Thiolase-like"/>
    <property type="match status" value="1"/>
</dbReference>
<evidence type="ECO:0000256" key="1">
    <source>
        <dbReference type="ARBA" id="ARBA00010982"/>
    </source>
</evidence>
<protein>
    <recommendedName>
        <fullName evidence="4">Thiolase N-terminal domain-containing protein</fullName>
    </recommendedName>
</protein>
<dbReference type="Pfam" id="PF00108">
    <property type="entry name" value="Thiolase_N"/>
    <property type="match status" value="1"/>
</dbReference>
<dbReference type="PANTHER" id="PTHR18919:SF107">
    <property type="entry name" value="ACETYL-COA ACETYLTRANSFERASE, CYTOSOLIC"/>
    <property type="match status" value="1"/>
</dbReference>
<organism evidence="5">
    <name type="scientific">Toxocara canis</name>
    <name type="common">Canine roundworm</name>
    <dbReference type="NCBI Taxonomy" id="6265"/>
    <lineage>
        <taxon>Eukaryota</taxon>
        <taxon>Metazoa</taxon>
        <taxon>Ecdysozoa</taxon>
        <taxon>Nematoda</taxon>
        <taxon>Chromadorea</taxon>
        <taxon>Rhabditida</taxon>
        <taxon>Spirurina</taxon>
        <taxon>Ascaridomorpha</taxon>
        <taxon>Ascaridoidea</taxon>
        <taxon>Toxocaridae</taxon>
        <taxon>Toxocara</taxon>
    </lineage>
</organism>
<dbReference type="GO" id="GO:0005739">
    <property type="term" value="C:mitochondrion"/>
    <property type="evidence" value="ECO:0007669"/>
    <property type="project" value="TreeGrafter"/>
</dbReference>
<accession>A0A3P7H5U4</accession>
<evidence type="ECO:0000256" key="2">
    <source>
        <dbReference type="ARBA" id="ARBA00022679"/>
    </source>
</evidence>
<dbReference type="InterPro" id="IPR020616">
    <property type="entry name" value="Thiolase_N"/>
</dbReference>
<dbReference type="PANTHER" id="PTHR18919">
    <property type="entry name" value="ACETYL-COA C-ACYLTRANSFERASE"/>
    <property type="match status" value="1"/>
</dbReference>
<comment type="similarity">
    <text evidence="1">Belongs to the thiolase-like superfamily. Thiolase family.</text>
</comment>
<dbReference type="GO" id="GO:0006635">
    <property type="term" value="P:fatty acid beta-oxidation"/>
    <property type="evidence" value="ECO:0007669"/>
    <property type="project" value="TreeGrafter"/>
</dbReference>
<dbReference type="EMBL" id="UYWY01007720">
    <property type="protein sequence ID" value="VDM30328.1"/>
    <property type="molecule type" value="Genomic_DNA"/>
</dbReference>
<evidence type="ECO:0000313" key="5">
    <source>
        <dbReference type="EMBL" id="VDM30328.1"/>
    </source>
</evidence>
<dbReference type="AlphaFoldDB" id="A0A3P7H5U4"/>
<name>A0A3P7H5U4_TOXCA</name>
<dbReference type="InterPro" id="IPR016039">
    <property type="entry name" value="Thiolase-like"/>
</dbReference>
<proteinExistence type="inferred from homology"/>
<gene>
    <name evidence="5" type="ORF">TCNE_LOCUS4491</name>
</gene>
<sequence>MIAAQDSGVFKKEITPITIKSKKGDTIFEVDEHPRLTTIEKLLKLPPVFQKRGLIDAGNASVCLLKRVDFHLISSLLRILYV</sequence>
<feature type="domain" description="Thiolase N-terminal" evidence="4">
    <location>
        <begin position="3"/>
        <end position="61"/>
    </location>
</feature>
<evidence type="ECO:0000259" key="4">
    <source>
        <dbReference type="Pfam" id="PF00108"/>
    </source>
</evidence>